<keyword evidence="6" id="KW-1185">Reference proteome</keyword>
<name>A0A086MWF7_9ACTN</name>
<accession>A0A086MWF7</accession>
<dbReference type="HOGENOM" id="CLU_059021_1_2_11"/>
<dbReference type="PANTHER" id="PTHR30466">
    <property type="entry name" value="FLAVIN REDUCTASE"/>
    <property type="match status" value="1"/>
</dbReference>
<protein>
    <submittedName>
        <fullName evidence="5">NADPH-flavin oxidoreductase</fullName>
    </submittedName>
</protein>
<comment type="caution">
    <text evidence="5">The sequence shown here is derived from an EMBL/GenBank/DDBJ whole genome shotgun (WGS) entry which is preliminary data.</text>
</comment>
<dbReference type="SMART" id="SM00903">
    <property type="entry name" value="Flavin_Reduct"/>
    <property type="match status" value="1"/>
</dbReference>
<reference evidence="5 6" key="1">
    <citation type="submission" date="2014-05" db="EMBL/GenBank/DDBJ databases">
        <title>Complete genome sequence of the Streptomyces mutabilis TRM45540.</title>
        <authorList>
            <person name="Luo X."/>
            <person name="Zhang L."/>
        </authorList>
    </citation>
    <scope>NUCLEOTIDE SEQUENCE [LARGE SCALE GENOMIC DNA]</scope>
    <source>
        <strain evidence="5 6">TRM45540</strain>
    </source>
</reference>
<dbReference type="SUPFAM" id="SSF50475">
    <property type="entry name" value="FMN-binding split barrel"/>
    <property type="match status" value="1"/>
</dbReference>
<organism evidence="5 6">
    <name type="scientific">Streptomyces mutabilis</name>
    <dbReference type="NCBI Taxonomy" id="67332"/>
    <lineage>
        <taxon>Bacteria</taxon>
        <taxon>Bacillati</taxon>
        <taxon>Actinomycetota</taxon>
        <taxon>Actinomycetes</taxon>
        <taxon>Kitasatosporales</taxon>
        <taxon>Streptomycetaceae</taxon>
        <taxon>Streptomyces</taxon>
    </lineage>
</organism>
<evidence type="ECO:0000256" key="2">
    <source>
        <dbReference type="ARBA" id="ARBA00023002"/>
    </source>
</evidence>
<evidence type="ECO:0000313" key="5">
    <source>
        <dbReference type="EMBL" id="KFG73225.1"/>
    </source>
</evidence>
<dbReference type="Proteomes" id="UP000029095">
    <property type="component" value="Unassembled WGS sequence"/>
</dbReference>
<dbReference type="Pfam" id="PF01613">
    <property type="entry name" value="Flavin_Reduct"/>
    <property type="match status" value="1"/>
</dbReference>
<evidence type="ECO:0000313" key="6">
    <source>
        <dbReference type="Proteomes" id="UP000029095"/>
    </source>
</evidence>
<dbReference type="STRING" id="1915400.FM21_20585"/>
<dbReference type="InterPro" id="IPR002563">
    <property type="entry name" value="Flavin_Rdtase-like_dom"/>
</dbReference>
<proteinExistence type="inferred from homology"/>
<dbReference type="PANTHER" id="PTHR30466:SF11">
    <property type="entry name" value="FLAVIN-DEPENDENT MONOOXYGENASE, REDUCTASE SUBUNIT HSAB"/>
    <property type="match status" value="1"/>
</dbReference>
<dbReference type="GO" id="GO:0010181">
    <property type="term" value="F:FMN binding"/>
    <property type="evidence" value="ECO:0007669"/>
    <property type="project" value="InterPro"/>
</dbReference>
<dbReference type="Gene3D" id="2.30.110.10">
    <property type="entry name" value="Electron Transport, Fmn-binding Protein, Chain A"/>
    <property type="match status" value="1"/>
</dbReference>
<dbReference type="InterPro" id="IPR050268">
    <property type="entry name" value="NADH-dep_flavin_reductase"/>
</dbReference>
<dbReference type="EMBL" id="JNFQ01000002">
    <property type="protein sequence ID" value="KFG73225.1"/>
    <property type="molecule type" value="Genomic_DNA"/>
</dbReference>
<dbReference type="InterPro" id="IPR012349">
    <property type="entry name" value="Split_barrel_FMN-bd"/>
</dbReference>
<gene>
    <name evidence="5" type="ORF">FM21_20585</name>
</gene>
<dbReference type="RefSeq" id="WP_043378881.1">
    <property type="nucleotide sequence ID" value="NZ_KN039947.1"/>
</dbReference>
<dbReference type="AlphaFoldDB" id="A0A086MWF7"/>
<evidence type="ECO:0000259" key="4">
    <source>
        <dbReference type="SMART" id="SM00903"/>
    </source>
</evidence>
<sequence length="185" mass="19312">MSTATATGPRTRRPVRQDPAERRRALYHLASPVSVLTTGPESRMHGTTASTVTLVSREPLLVGVVLRAGSSFARRAAATGRFAINVLGGDQAGVARRFADSGRPDGSAQFAGLAWTADPYAQAPLIAGALAHYTCRFHSAHAAGDSELLLGHVVRARADEGLPLLTYAGRLHAGTLHPAKEAAAS</sequence>
<evidence type="ECO:0000256" key="1">
    <source>
        <dbReference type="ARBA" id="ARBA00008898"/>
    </source>
</evidence>
<feature type="domain" description="Flavin reductase like" evidence="4">
    <location>
        <begin position="26"/>
        <end position="173"/>
    </location>
</feature>
<dbReference type="GO" id="GO:0042602">
    <property type="term" value="F:riboflavin reductase (NADPH) activity"/>
    <property type="evidence" value="ECO:0007669"/>
    <property type="project" value="TreeGrafter"/>
</dbReference>
<evidence type="ECO:0000256" key="3">
    <source>
        <dbReference type="SAM" id="MobiDB-lite"/>
    </source>
</evidence>
<keyword evidence="2" id="KW-0560">Oxidoreductase</keyword>
<feature type="region of interest" description="Disordered" evidence="3">
    <location>
        <begin position="1"/>
        <end position="22"/>
    </location>
</feature>
<comment type="similarity">
    <text evidence="1">Belongs to the non-flavoprotein flavin reductase family.</text>
</comment>